<feature type="active site" evidence="8">
    <location>
        <position position="482"/>
    </location>
</feature>
<dbReference type="PROSITE" id="PS00698">
    <property type="entry name" value="GH9_3"/>
    <property type="match status" value="1"/>
</dbReference>
<dbReference type="GO" id="GO:0030245">
    <property type="term" value="P:cellulose catabolic process"/>
    <property type="evidence" value="ECO:0007669"/>
    <property type="project" value="UniProtKB-KW"/>
</dbReference>
<feature type="chain" id="PRO_5015022731" description="Endoglucanase" evidence="9">
    <location>
        <begin position="20"/>
        <end position="506"/>
    </location>
</feature>
<dbReference type="EC" id="3.2.1.4" evidence="9"/>
<keyword evidence="12" id="KW-1185">Reference proteome</keyword>
<feature type="active site" evidence="8">
    <location>
        <position position="473"/>
    </location>
</feature>
<keyword evidence="6 8" id="KW-0326">Glycosidase</keyword>
<evidence type="ECO:0000256" key="4">
    <source>
        <dbReference type="ARBA" id="ARBA00023001"/>
    </source>
</evidence>
<dbReference type="InterPro" id="IPR001701">
    <property type="entry name" value="Glyco_hydro_9"/>
</dbReference>
<accession>A0A2P6TJM5</accession>
<reference evidence="11 12" key="1">
    <citation type="journal article" date="2018" name="Plant J.">
        <title>Genome sequences of Chlorella sorokiniana UTEX 1602 and Micractinium conductrix SAG 241.80: implications to maltose excretion by a green alga.</title>
        <authorList>
            <person name="Arriola M.B."/>
            <person name="Velmurugan N."/>
            <person name="Zhang Y."/>
            <person name="Plunkett M.H."/>
            <person name="Hondzo H."/>
            <person name="Barney B.M."/>
        </authorList>
    </citation>
    <scope>NUCLEOTIDE SEQUENCE [LARGE SCALE GENOMIC DNA]</scope>
    <source>
        <strain evidence="12">UTEX 1602</strain>
    </source>
</reference>
<dbReference type="InterPro" id="IPR033126">
    <property type="entry name" value="Glyco_hydro_9_Asp/Glu_AS"/>
</dbReference>
<evidence type="ECO:0000256" key="3">
    <source>
        <dbReference type="ARBA" id="ARBA00022801"/>
    </source>
</evidence>
<dbReference type="InterPro" id="IPR012341">
    <property type="entry name" value="6hp_glycosidase-like_sf"/>
</dbReference>
<dbReference type="OrthoDB" id="10257085at2759"/>
<evidence type="ECO:0000256" key="2">
    <source>
        <dbReference type="ARBA" id="ARBA00007072"/>
    </source>
</evidence>
<protein>
    <recommendedName>
        <fullName evidence="9">Endoglucanase</fullName>
        <ecNumber evidence="9">3.2.1.4</ecNumber>
    </recommendedName>
</protein>
<organism evidence="11 12">
    <name type="scientific">Chlorella sorokiniana</name>
    <name type="common">Freshwater green alga</name>
    <dbReference type="NCBI Taxonomy" id="3076"/>
    <lineage>
        <taxon>Eukaryota</taxon>
        <taxon>Viridiplantae</taxon>
        <taxon>Chlorophyta</taxon>
        <taxon>core chlorophytes</taxon>
        <taxon>Trebouxiophyceae</taxon>
        <taxon>Chlorellales</taxon>
        <taxon>Chlorellaceae</taxon>
        <taxon>Chlorella clade</taxon>
        <taxon>Chlorella</taxon>
    </lineage>
</organism>
<proteinExistence type="inferred from homology"/>
<feature type="signal peptide" evidence="9">
    <location>
        <begin position="1"/>
        <end position="19"/>
    </location>
</feature>
<evidence type="ECO:0000259" key="10">
    <source>
        <dbReference type="Pfam" id="PF00759"/>
    </source>
</evidence>
<dbReference type="Proteomes" id="UP000239899">
    <property type="component" value="Unassembled WGS sequence"/>
</dbReference>
<dbReference type="Gene3D" id="1.50.10.10">
    <property type="match status" value="1"/>
</dbReference>
<feature type="domain" description="Glycoside hydrolase family 9" evidence="10">
    <location>
        <begin position="29"/>
        <end position="495"/>
    </location>
</feature>
<sequence>MAGVVAGIKTILLAPAARAAAPTFGPTQYKQALGLSFLFYEAQRSGKLPEAGKRVAWRNSSHLSDPVVGGWYDAGDHVKHAYTVALSTLYISWAALDLSAGMSAAGQLGYAKQAAKWGATYLAACHLPAAKLPNGTTLPERFVGLIGEPNEDHNYWGRPEEDHVGLPRKAYVWQRGKHAASDLLGMVSAALASTFMLLKADSPQLASSWLTKAQQLHSWALEKRGIYSDSLPDYQPVKQAGLVASSRYLDKLMLSSAWMYRATGNAAHLQRAYSFWKAESYHHTMLDYDSQTPAAAAVLLHIARFTAAASNLPGKAGYESWLTSQVLLPWAWANGTNSIIRTVKGMHRHQYYTWGNLRQTANVAFIALLRAAQFPAASQHRKHLIAFAKSQIDYCLGSSGRSFVVGFGSSPPVRAHHRAASCKTTPDSKGRHVTCGWEAYWSTAPNPQVLRGALVGGPGGSGAQATSDSVYQDSRQDYAQNEVALDYNAGYTGALAGLLALQVPAS</sequence>
<keyword evidence="7 8" id="KW-0624">Polysaccharide degradation</keyword>
<dbReference type="InterPro" id="IPR008928">
    <property type="entry name" value="6-hairpin_glycosidase_sf"/>
</dbReference>
<dbReference type="PANTHER" id="PTHR22298">
    <property type="entry name" value="ENDO-1,4-BETA-GLUCANASE"/>
    <property type="match status" value="1"/>
</dbReference>
<keyword evidence="3 8" id="KW-0378">Hydrolase</keyword>
<evidence type="ECO:0000256" key="1">
    <source>
        <dbReference type="ARBA" id="ARBA00000966"/>
    </source>
</evidence>
<evidence type="ECO:0000256" key="8">
    <source>
        <dbReference type="PROSITE-ProRule" id="PRU10060"/>
    </source>
</evidence>
<dbReference type="EMBL" id="LHPG02000013">
    <property type="protein sequence ID" value="PRW44265.1"/>
    <property type="molecule type" value="Genomic_DNA"/>
</dbReference>
<name>A0A2P6TJM5_CHLSO</name>
<gene>
    <name evidence="11" type="ORF">C2E21_6690</name>
</gene>
<evidence type="ECO:0000256" key="7">
    <source>
        <dbReference type="ARBA" id="ARBA00023326"/>
    </source>
</evidence>
<keyword evidence="4 9" id="KW-0136">Cellulose degradation</keyword>
<evidence type="ECO:0000313" key="12">
    <source>
        <dbReference type="Proteomes" id="UP000239899"/>
    </source>
</evidence>
<keyword evidence="5 8" id="KW-0119">Carbohydrate metabolism</keyword>
<comment type="catalytic activity">
    <reaction evidence="1 9">
        <text>Endohydrolysis of (1-&gt;4)-beta-D-glucosidic linkages in cellulose, lichenin and cereal beta-D-glucans.</text>
        <dbReference type="EC" id="3.2.1.4"/>
    </reaction>
</comment>
<evidence type="ECO:0000313" key="11">
    <source>
        <dbReference type="EMBL" id="PRW44265.1"/>
    </source>
</evidence>
<dbReference type="AlphaFoldDB" id="A0A2P6TJM5"/>
<evidence type="ECO:0000256" key="6">
    <source>
        <dbReference type="ARBA" id="ARBA00023295"/>
    </source>
</evidence>
<comment type="caution">
    <text evidence="11">The sequence shown here is derived from an EMBL/GenBank/DDBJ whole genome shotgun (WGS) entry which is preliminary data.</text>
</comment>
<comment type="similarity">
    <text evidence="2 8 9">Belongs to the glycosyl hydrolase 9 (cellulase E) family.</text>
</comment>
<dbReference type="Pfam" id="PF00759">
    <property type="entry name" value="Glyco_hydro_9"/>
    <property type="match status" value="1"/>
</dbReference>
<dbReference type="SUPFAM" id="SSF48208">
    <property type="entry name" value="Six-hairpin glycosidases"/>
    <property type="match status" value="1"/>
</dbReference>
<dbReference type="GO" id="GO:0008810">
    <property type="term" value="F:cellulase activity"/>
    <property type="evidence" value="ECO:0007669"/>
    <property type="project" value="UniProtKB-EC"/>
</dbReference>
<evidence type="ECO:0000256" key="9">
    <source>
        <dbReference type="RuleBase" id="RU361166"/>
    </source>
</evidence>
<keyword evidence="9" id="KW-0732">Signal</keyword>
<evidence type="ECO:0000256" key="5">
    <source>
        <dbReference type="ARBA" id="ARBA00023277"/>
    </source>
</evidence>